<dbReference type="SUPFAM" id="SSF56053">
    <property type="entry name" value="Ribosomal protein L6"/>
    <property type="match status" value="2"/>
</dbReference>
<keyword evidence="4 5" id="KW-0687">Ribonucleoprotein</keyword>
<dbReference type="EMBL" id="CP000852">
    <property type="protein sequence ID" value="ABW02654.1"/>
    <property type="molecule type" value="Genomic_DNA"/>
</dbReference>
<evidence type="ECO:0000256" key="3">
    <source>
        <dbReference type="ARBA" id="ARBA00022980"/>
    </source>
</evidence>
<evidence type="ECO:0000256" key="4">
    <source>
        <dbReference type="ARBA" id="ARBA00023274"/>
    </source>
</evidence>
<dbReference type="RefSeq" id="WP_012186873.1">
    <property type="nucleotide sequence ID" value="NC_009954.1"/>
</dbReference>
<feature type="domain" description="Large ribosomal subunit protein uL6 alpha-beta" evidence="6">
    <location>
        <begin position="13"/>
        <end position="89"/>
    </location>
</feature>
<dbReference type="GO" id="GO:0003735">
    <property type="term" value="F:structural constituent of ribosome"/>
    <property type="evidence" value="ECO:0007669"/>
    <property type="project" value="UniProtKB-UniRule"/>
</dbReference>
<dbReference type="GO" id="GO:0022625">
    <property type="term" value="C:cytosolic large ribosomal subunit"/>
    <property type="evidence" value="ECO:0007669"/>
    <property type="project" value="UniProtKB-UniRule"/>
</dbReference>
<dbReference type="FunFam" id="3.90.930.12:FF:000008">
    <property type="entry name" value="50S ribosomal protein L6"/>
    <property type="match status" value="1"/>
</dbReference>
<accession>A8MB25</accession>
<dbReference type="InterPro" id="IPR019907">
    <property type="entry name" value="Ribosomal_uL6_arc"/>
</dbReference>
<evidence type="ECO:0000256" key="2">
    <source>
        <dbReference type="ARBA" id="ARBA00022884"/>
    </source>
</evidence>
<dbReference type="NCBIfam" id="NF004037">
    <property type="entry name" value="PRK05518.1"/>
    <property type="match status" value="1"/>
</dbReference>
<organism evidence="7 8">
    <name type="scientific">Caldivirga maquilingensis (strain ATCC 700844 / DSM 13496 / JCM 10307 / IC-167)</name>
    <dbReference type="NCBI Taxonomy" id="397948"/>
    <lineage>
        <taxon>Archaea</taxon>
        <taxon>Thermoproteota</taxon>
        <taxon>Thermoprotei</taxon>
        <taxon>Thermoproteales</taxon>
        <taxon>Thermoproteaceae</taxon>
        <taxon>Caldivirga</taxon>
    </lineage>
</organism>
<dbReference type="InterPro" id="IPR036789">
    <property type="entry name" value="Ribosomal_uL6-like_a/b-dom_sf"/>
</dbReference>
<dbReference type="PANTHER" id="PTHR11655:SF16">
    <property type="entry name" value="60S RIBOSOMAL PROTEIN L9"/>
    <property type="match status" value="1"/>
</dbReference>
<dbReference type="STRING" id="397948.Cmaq_1837"/>
<evidence type="ECO:0000259" key="6">
    <source>
        <dbReference type="Pfam" id="PF00347"/>
    </source>
</evidence>
<dbReference type="Pfam" id="PF00347">
    <property type="entry name" value="Ribosomal_L6"/>
    <property type="match status" value="2"/>
</dbReference>
<dbReference type="NCBIfam" id="TIGR03653">
    <property type="entry name" value="uL6_arch"/>
    <property type="match status" value="1"/>
</dbReference>
<dbReference type="GeneID" id="5709916"/>
<reference evidence="7 8" key="1">
    <citation type="submission" date="2007-10" db="EMBL/GenBank/DDBJ databases">
        <title>Complete sequence of Caldivirga maquilingensis IC-167.</title>
        <authorList>
            <consortium name="US DOE Joint Genome Institute"/>
            <person name="Copeland A."/>
            <person name="Lucas S."/>
            <person name="Lapidus A."/>
            <person name="Barry K."/>
            <person name="Glavina del Rio T."/>
            <person name="Dalin E."/>
            <person name="Tice H."/>
            <person name="Pitluck S."/>
            <person name="Saunders E."/>
            <person name="Brettin T."/>
            <person name="Bruce D."/>
            <person name="Detter J.C."/>
            <person name="Han C."/>
            <person name="Schmutz J."/>
            <person name="Larimer F."/>
            <person name="Land M."/>
            <person name="Hauser L."/>
            <person name="Kyrpides N."/>
            <person name="Ivanova N."/>
            <person name="Biddle J.F."/>
            <person name="Zhang Z."/>
            <person name="Fitz-Gibbon S.T."/>
            <person name="Lowe T.M."/>
            <person name="Saltikov C."/>
            <person name="House C.H."/>
            <person name="Richardson P."/>
        </authorList>
    </citation>
    <scope>NUCLEOTIDE SEQUENCE [LARGE SCALE GENOMIC DNA]</scope>
    <source>
        <strain evidence="8">ATCC 700844 / DSM 13496 / JCM 10307 / IC-167</strain>
    </source>
</reference>
<dbReference type="HAMAP" id="MF_01365_A">
    <property type="entry name" value="Ribosomal_uL6_A"/>
    <property type="match status" value="1"/>
</dbReference>
<gene>
    <name evidence="5" type="primary">rpl6</name>
    <name evidence="7" type="ordered locus">Cmaq_1837</name>
</gene>
<dbReference type="InterPro" id="IPR000702">
    <property type="entry name" value="Ribosomal_uL6-like"/>
</dbReference>
<keyword evidence="8" id="KW-1185">Reference proteome</keyword>
<dbReference type="eggNOG" id="arCOG04090">
    <property type="taxonomic scope" value="Archaea"/>
</dbReference>
<keyword evidence="1 5" id="KW-0699">rRNA-binding</keyword>
<dbReference type="GO" id="GO:0019843">
    <property type="term" value="F:rRNA binding"/>
    <property type="evidence" value="ECO:0007669"/>
    <property type="project" value="UniProtKB-UniRule"/>
</dbReference>
<keyword evidence="2 5" id="KW-0694">RNA-binding</keyword>
<feature type="domain" description="Large ribosomal subunit protein uL6 alpha-beta" evidence="6">
    <location>
        <begin position="101"/>
        <end position="166"/>
    </location>
</feature>
<dbReference type="PIRSF" id="PIRSF002162">
    <property type="entry name" value="Ribosomal_L6"/>
    <property type="match status" value="1"/>
</dbReference>
<proteinExistence type="inferred from homology"/>
<evidence type="ECO:0000256" key="1">
    <source>
        <dbReference type="ARBA" id="ARBA00022730"/>
    </source>
</evidence>
<dbReference type="HOGENOM" id="CLU_065464_0_0_2"/>
<dbReference type="GO" id="GO:0002181">
    <property type="term" value="P:cytoplasmic translation"/>
    <property type="evidence" value="ECO:0007669"/>
    <property type="project" value="TreeGrafter"/>
</dbReference>
<evidence type="ECO:0000313" key="8">
    <source>
        <dbReference type="Proteomes" id="UP000001137"/>
    </source>
</evidence>
<dbReference type="KEGG" id="cma:Cmaq_1837"/>
<sequence>MAKVPYLSDTIEVPDGVEVNVEGGELNYRVTVKGPLGSVAKEFKGLPVLVSLRDGKVVVEGFALDRKAKSTVFTVAGHIRNMIIGVTKGWRYKLKVVYAHFPISVKVQGNSVVIENFLGRRSKIILQIPQGVKVQVAKDDIVVEGIDKELVSQFAANIELATTLRGKNRPSPHGRESAPGILDGIYVYASENIKQ</sequence>
<comment type="similarity">
    <text evidence="5">Belongs to the universal ribosomal protein uL6 family.</text>
</comment>
<dbReference type="PANTHER" id="PTHR11655">
    <property type="entry name" value="60S/50S RIBOSOMAL PROTEIN L6/L9"/>
    <property type="match status" value="1"/>
</dbReference>
<dbReference type="OrthoDB" id="7144at2157"/>
<name>A8MB25_CALMQ</name>
<dbReference type="Proteomes" id="UP000001137">
    <property type="component" value="Chromosome"/>
</dbReference>
<dbReference type="InterPro" id="IPR020040">
    <property type="entry name" value="Ribosomal_uL6_a/b-dom"/>
</dbReference>
<evidence type="ECO:0000256" key="5">
    <source>
        <dbReference type="HAMAP-Rule" id="MF_01365"/>
    </source>
</evidence>
<dbReference type="AlphaFoldDB" id="A8MB25"/>
<protein>
    <recommendedName>
        <fullName evidence="5">Large ribosomal subunit protein uL6</fullName>
    </recommendedName>
</protein>
<keyword evidence="3 5" id="KW-0689">Ribosomal protein</keyword>
<evidence type="ECO:0000313" key="7">
    <source>
        <dbReference type="EMBL" id="ABW02654.1"/>
    </source>
</evidence>
<dbReference type="Gene3D" id="3.90.930.12">
    <property type="entry name" value="Ribosomal protein L6, alpha-beta domain"/>
    <property type="match status" value="2"/>
</dbReference>
<comment type="function">
    <text evidence="5">This protein binds to the 23S rRNA, and is important in its secondary structure. It is located near the subunit interface in the base of the L7/L12 stalk, and near the tRNA binding site of the peptidyltransferase center.</text>
</comment>
<comment type="subunit">
    <text evidence="5">Part of the 50S ribosomal subunit.</text>
</comment>